<reference evidence="4" key="2">
    <citation type="submission" date="2021-04" db="EMBL/GenBank/DDBJ databases">
        <authorList>
            <person name="Liu J."/>
        </authorList>
    </citation>
    <scope>NUCLEOTIDE SEQUENCE</scope>
    <source>
        <strain evidence="4">BAD-6</strain>
    </source>
</reference>
<organism evidence="4 5">
    <name type="scientific">Sinanaerobacter chloroacetimidivorans</name>
    <dbReference type="NCBI Taxonomy" id="2818044"/>
    <lineage>
        <taxon>Bacteria</taxon>
        <taxon>Bacillati</taxon>
        <taxon>Bacillota</taxon>
        <taxon>Clostridia</taxon>
        <taxon>Peptostreptococcales</taxon>
        <taxon>Anaerovoracaceae</taxon>
        <taxon>Sinanaerobacter</taxon>
    </lineage>
</organism>
<accession>A0A8J8B3J7</accession>
<proteinExistence type="predicted"/>
<name>A0A8J8B3J7_9FIRM</name>
<dbReference type="Proteomes" id="UP000675664">
    <property type="component" value="Unassembled WGS sequence"/>
</dbReference>
<evidence type="ECO:0000259" key="3">
    <source>
        <dbReference type="PROSITE" id="PS50977"/>
    </source>
</evidence>
<dbReference type="Gene3D" id="1.10.357.10">
    <property type="entry name" value="Tetracycline Repressor, domain 2"/>
    <property type="match status" value="1"/>
</dbReference>
<dbReference type="InterPro" id="IPR001647">
    <property type="entry name" value="HTH_TetR"/>
</dbReference>
<evidence type="ECO:0000313" key="5">
    <source>
        <dbReference type="Proteomes" id="UP000675664"/>
    </source>
</evidence>
<reference evidence="4" key="1">
    <citation type="submission" date="2021-04" db="EMBL/GenBank/DDBJ databases">
        <title>Sinoanaerobacter chloroacetimidivorans sp. nov., an obligate anaerobic bacterium isolated from anaerobic sludge.</title>
        <authorList>
            <person name="Bao Y."/>
        </authorList>
    </citation>
    <scope>NUCLEOTIDE SEQUENCE</scope>
    <source>
        <strain evidence="4">BAD-6</strain>
    </source>
</reference>
<comment type="caution">
    <text evidence="4">The sequence shown here is derived from an EMBL/GenBank/DDBJ whole genome shotgun (WGS) entry which is preliminary data.</text>
</comment>
<dbReference type="PANTHER" id="PTHR43479:SF11">
    <property type="entry name" value="ACREF_ENVCD OPERON REPRESSOR-RELATED"/>
    <property type="match status" value="1"/>
</dbReference>
<dbReference type="InterPro" id="IPR009057">
    <property type="entry name" value="Homeodomain-like_sf"/>
</dbReference>
<gene>
    <name evidence="4" type="ORF">KCX82_18240</name>
</gene>
<evidence type="ECO:0000313" key="4">
    <source>
        <dbReference type="EMBL" id="MBR0599827.1"/>
    </source>
</evidence>
<dbReference type="PRINTS" id="PR00455">
    <property type="entry name" value="HTHTETR"/>
</dbReference>
<dbReference type="GO" id="GO:0003677">
    <property type="term" value="F:DNA binding"/>
    <property type="evidence" value="ECO:0007669"/>
    <property type="project" value="UniProtKB-UniRule"/>
</dbReference>
<dbReference type="EMBL" id="JAGSND010000017">
    <property type="protein sequence ID" value="MBR0599827.1"/>
    <property type="molecule type" value="Genomic_DNA"/>
</dbReference>
<evidence type="ECO:0000256" key="1">
    <source>
        <dbReference type="ARBA" id="ARBA00023125"/>
    </source>
</evidence>
<evidence type="ECO:0000256" key="2">
    <source>
        <dbReference type="PROSITE-ProRule" id="PRU00335"/>
    </source>
</evidence>
<dbReference type="InterPro" id="IPR050624">
    <property type="entry name" value="HTH-type_Tx_Regulator"/>
</dbReference>
<keyword evidence="1 2" id="KW-0238">DNA-binding</keyword>
<feature type="domain" description="HTH tetR-type" evidence="3">
    <location>
        <begin position="14"/>
        <end position="74"/>
    </location>
</feature>
<dbReference type="RefSeq" id="WP_227019960.1">
    <property type="nucleotide sequence ID" value="NZ_JAGSND010000017.1"/>
</dbReference>
<protein>
    <submittedName>
        <fullName evidence="4">TetR/AcrR family transcriptional regulator</fullName>
    </submittedName>
</protein>
<dbReference type="SUPFAM" id="SSF46689">
    <property type="entry name" value="Homeodomain-like"/>
    <property type="match status" value="1"/>
</dbReference>
<feature type="DNA-binding region" description="H-T-H motif" evidence="2">
    <location>
        <begin position="37"/>
        <end position="56"/>
    </location>
</feature>
<dbReference type="Pfam" id="PF00440">
    <property type="entry name" value="TetR_N"/>
    <property type="match status" value="1"/>
</dbReference>
<sequence length="213" mass="24043">MIKEKTSHRKEQAAETKRKLYESAGQLFGQYEFEDVTVDDIVEAAGVSKGTFYVHFESKDALIASFLSDYVSGVDAEYKAHLDSFPAGTKASDMLLSLISKIAEVLTGTIGYNRMRIVYKVQLTGAVNMEAIKGYNRELYKMFADVLKLGIERGEFRTELPLDTLTKHFVMAIRGISYEWCLRYPDFDLEEQALAHFKILLDGINTRAALAVE</sequence>
<dbReference type="PROSITE" id="PS50977">
    <property type="entry name" value="HTH_TETR_2"/>
    <property type="match status" value="1"/>
</dbReference>
<dbReference type="AlphaFoldDB" id="A0A8J8B3J7"/>
<dbReference type="InterPro" id="IPR036271">
    <property type="entry name" value="Tet_transcr_reg_TetR-rel_C_sf"/>
</dbReference>
<dbReference type="PANTHER" id="PTHR43479">
    <property type="entry name" value="ACREF/ENVCD OPERON REPRESSOR-RELATED"/>
    <property type="match status" value="1"/>
</dbReference>
<keyword evidence="5" id="KW-1185">Reference proteome</keyword>
<dbReference type="SUPFAM" id="SSF48498">
    <property type="entry name" value="Tetracyclin repressor-like, C-terminal domain"/>
    <property type="match status" value="1"/>
</dbReference>